<sequence length="252" mass="29460">ILSIDIETYTPPYMEIEPEKNPIIMLSLYAKDFQKVFVWKHFKTDLDYVEFVDSESELIEKFKEVIETYKPDILTGYFSDGFDLPYIRTRADKYKIKLDLGLDFSELKINKAKTTTAQITGITHLDIFKFIRKIISGTLQTETYNLNAVASELLDEKKHDVDLNKLSEAWDSETELNKFCEYNLNDARLSYNLAEKLMPTLSEMVKITGLTIYDVNRMGFSQLVEWYLLKQTPQFNEIAPNKPSNDEITKRR</sequence>
<dbReference type="GO" id="GO:0003676">
    <property type="term" value="F:nucleic acid binding"/>
    <property type="evidence" value="ECO:0007669"/>
    <property type="project" value="InterPro"/>
</dbReference>
<feature type="non-terminal residue" evidence="2">
    <location>
        <position position="252"/>
    </location>
</feature>
<dbReference type="SUPFAM" id="SSF53098">
    <property type="entry name" value="Ribonuclease H-like"/>
    <property type="match status" value="1"/>
</dbReference>
<dbReference type="InterPro" id="IPR012337">
    <property type="entry name" value="RNaseH-like_sf"/>
</dbReference>
<evidence type="ECO:0000259" key="1">
    <source>
        <dbReference type="Pfam" id="PF03104"/>
    </source>
</evidence>
<dbReference type="PANTHER" id="PTHR10322:SF23">
    <property type="entry name" value="DNA POLYMERASE DELTA CATALYTIC SUBUNIT"/>
    <property type="match status" value="1"/>
</dbReference>
<protein>
    <recommendedName>
        <fullName evidence="1">DNA-directed DNA polymerase family B exonuclease domain-containing protein</fullName>
    </recommendedName>
</protein>
<dbReference type="GO" id="GO:0003887">
    <property type="term" value="F:DNA-directed DNA polymerase activity"/>
    <property type="evidence" value="ECO:0007669"/>
    <property type="project" value="TreeGrafter"/>
</dbReference>
<dbReference type="PANTHER" id="PTHR10322">
    <property type="entry name" value="DNA POLYMERASE CATALYTIC SUBUNIT"/>
    <property type="match status" value="1"/>
</dbReference>
<dbReference type="EMBL" id="BARS01042437">
    <property type="protein sequence ID" value="GAG41637.1"/>
    <property type="molecule type" value="Genomic_DNA"/>
</dbReference>
<dbReference type="AlphaFoldDB" id="X0Y2N5"/>
<reference evidence="2" key="1">
    <citation type="journal article" date="2014" name="Front. Microbiol.">
        <title>High frequency of phylogenetically diverse reductive dehalogenase-homologous genes in deep subseafloor sedimentary metagenomes.</title>
        <authorList>
            <person name="Kawai M."/>
            <person name="Futagami T."/>
            <person name="Toyoda A."/>
            <person name="Takaki Y."/>
            <person name="Nishi S."/>
            <person name="Hori S."/>
            <person name="Arai W."/>
            <person name="Tsubouchi T."/>
            <person name="Morono Y."/>
            <person name="Uchiyama I."/>
            <person name="Ito T."/>
            <person name="Fujiyama A."/>
            <person name="Inagaki F."/>
            <person name="Takami H."/>
        </authorList>
    </citation>
    <scope>NUCLEOTIDE SEQUENCE</scope>
    <source>
        <strain evidence="2">Expedition CK06-06</strain>
    </source>
</reference>
<dbReference type="InterPro" id="IPR006133">
    <property type="entry name" value="DNA-dir_DNA_pol_B_exonuc"/>
</dbReference>
<evidence type="ECO:0000313" key="2">
    <source>
        <dbReference type="EMBL" id="GAG41637.1"/>
    </source>
</evidence>
<proteinExistence type="predicted"/>
<dbReference type="InterPro" id="IPR050240">
    <property type="entry name" value="DNA_pol_type-B"/>
</dbReference>
<feature type="non-terminal residue" evidence="2">
    <location>
        <position position="1"/>
    </location>
</feature>
<feature type="domain" description="DNA-directed DNA polymerase family B exonuclease" evidence="1">
    <location>
        <begin position="1"/>
        <end position="149"/>
    </location>
</feature>
<dbReference type="GO" id="GO:0006261">
    <property type="term" value="P:DNA-templated DNA replication"/>
    <property type="evidence" value="ECO:0007669"/>
    <property type="project" value="TreeGrafter"/>
</dbReference>
<gene>
    <name evidence="2" type="ORF">S01H1_64390</name>
</gene>
<dbReference type="InterPro" id="IPR036397">
    <property type="entry name" value="RNaseH_sf"/>
</dbReference>
<dbReference type="Pfam" id="PF03104">
    <property type="entry name" value="DNA_pol_B_exo1"/>
    <property type="match status" value="1"/>
</dbReference>
<accession>X0Y2N5</accession>
<organism evidence="2">
    <name type="scientific">marine sediment metagenome</name>
    <dbReference type="NCBI Taxonomy" id="412755"/>
    <lineage>
        <taxon>unclassified sequences</taxon>
        <taxon>metagenomes</taxon>
        <taxon>ecological metagenomes</taxon>
    </lineage>
</organism>
<comment type="caution">
    <text evidence="2">The sequence shown here is derived from an EMBL/GenBank/DDBJ whole genome shotgun (WGS) entry which is preliminary data.</text>
</comment>
<name>X0Y2N5_9ZZZZ</name>
<dbReference type="Gene3D" id="3.30.420.10">
    <property type="entry name" value="Ribonuclease H-like superfamily/Ribonuclease H"/>
    <property type="match status" value="1"/>
</dbReference>